<dbReference type="Gene3D" id="1.10.1510.10">
    <property type="entry name" value="Uncharacterised protein YqeY/AIM41 PF09424, N-terminal domain"/>
    <property type="match status" value="1"/>
</dbReference>
<organism evidence="1 2">
    <name type="scientific">Nocardioides luteus</name>
    <dbReference type="NCBI Taxonomy" id="1844"/>
    <lineage>
        <taxon>Bacteria</taxon>
        <taxon>Bacillati</taxon>
        <taxon>Actinomycetota</taxon>
        <taxon>Actinomycetes</taxon>
        <taxon>Propionibacteriales</taxon>
        <taxon>Nocardioidaceae</taxon>
        <taxon>Nocardioides</taxon>
    </lineage>
</organism>
<dbReference type="AlphaFoldDB" id="A0A1J4MZK6"/>
<gene>
    <name evidence="1" type="ORF">UG56_021370</name>
</gene>
<protein>
    <recommendedName>
        <fullName evidence="3">GatB/YqeY</fullName>
    </recommendedName>
</protein>
<evidence type="ECO:0000313" key="2">
    <source>
        <dbReference type="Proteomes" id="UP000033772"/>
    </source>
</evidence>
<keyword evidence="2" id="KW-1185">Reference proteome</keyword>
<name>A0A1J4MZK6_9ACTN</name>
<proteinExistence type="predicted"/>
<comment type="caution">
    <text evidence="1">The sequence shown here is derived from an EMBL/GenBank/DDBJ whole genome shotgun (WGS) entry which is preliminary data.</text>
</comment>
<evidence type="ECO:0000313" key="1">
    <source>
        <dbReference type="EMBL" id="OIJ24699.1"/>
    </source>
</evidence>
<accession>A0A1J4MZK6</accession>
<sequence>MTGLQARLRADLLTARKARDTTATAVLRSTLAAIANAEALPVTEAALSAEGPIAGAAVGVGATEAARRDLSDDDVRDIITGEQTERLAAATDLDAHGAAEKAEQLRAEAELLATYL</sequence>
<dbReference type="EMBL" id="JZDQ02000034">
    <property type="protein sequence ID" value="OIJ24699.1"/>
    <property type="molecule type" value="Genomic_DNA"/>
</dbReference>
<dbReference type="RefSeq" id="WP_045550564.1">
    <property type="nucleotide sequence ID" value="NZ_JZDQ02000034.1"/>
</dbReference>
<dbReference type="STRING" id="1844.UG56_021370"/>
<reference evidence="1" key="1">
    <citation type="submission" date="2016-10" db="EMBL/GenBank/DDBJ databases">
        <title>Draft Genome Sequence of Nocardioides luteus Strain BAFB, an Alkane-Degrading Bacterium Isolated from JP-7 Polluted Soil.</title>
        <authorList>
            <person name="Brown L."/>
            <person name="Ruiz O.N."/>
            <person name="Gunasekera T."/>
        </authorList>
    </citation>
    <scope>NUCLEOTIDE SEQUENCE [LARGE SCALE GENOMIC DNA]</scope>
    <source>
        <strain evidence="1">BAFB</strain>
    </source>
</reference>
<evidence type="ECO:0008006" key="3">
    <source>
        <dbReference type="Google" id="ProtNLM"/>
    </source>
</evidence>
<dbReference type="InterPro" id="IPR042184">
    <property type="entry name" value="YqeY/Aim41_N"/>
</dbReference>
<dbReference type="Proteomes" id="UP000033772">
    <property type="component" value="Unassembled WGS sequence"/>
</dbReference>